<keyword evidence="10" id="KW-0862">Zinc</keyword>
<keyword evidence="20" id="KW-1185">Reference proteome</keyword>
<dbReference type="Proteomes" id="UP000716291">
    <property type="component" value="Unassembled WGS sequence"/>
</dbReference>
<evidence type="ECO:0000256" key="9">
    <source>
        <dbReference type="ARBA" id="ARBA00022771"/>
    </source>
</evidence>
<dbReference type="Pfam" id="PF04757">
    <property type="entry name" value="Pex2_Pex12"/>
    <property type="match status" value="1"/>
</dbReference>
<keyword evidence="6" id="KW-0812">Transmembrane</keyword>
<dbReference type="EMBL" id="JAANQT010000593">
    <property type="protein sequence ID" value="KAG1309766.1"/>
    <property type="molecule type" value="Genomic_DNA"/>
</dbReference>
<dbReference type="SUPFAM" id="SSF57850">
    <property type="entry name" value="RING/U-box"/>
    <property type="match status" value="1"/>
</dbReference>
<evidence type="ECO:0000256" key="16">
    <source>
        <dbReference type="SAM" id="MobiDB-lite"/>
    </source>
</evidence>
<dbReference type="Pfam" id="PF23295">
    <property type="entry name" value="Arm_4"/>
    <property type="match status" value="1"/>
</dbReference>
<protein>
    <recommendedName>
        <fullName evidence="21">Beach-domain-containing protein</fullName>
    </recommendedName>
</protein>
<feature type="domain" description="BEACH" evidence="17">
    <location>
        <begin position="1856"/>
        <end position="2150"/>
    </location>
</feature>
<dbReference type="Pfam" id="PF15787">
    <property type="entry name" value="DUF4704"/>
    <property type="match status" value="1"/>
</dbReference>
<dbReference type="InterPro" id="IPR013320">
    <property type="entry name" value="ConA-like_dom_sf"/>
</dbReference>
<dbReference type="InterPro" id="IPR015943">
    <property type="entry name" value="WD40/YVTN_repeat-like_dom_sf"/>
</dbReference>
<comment type="subcellular location">
    <subcellularLocation>
        <location evidence="1">Peroxisome membrane</location>
        <topology evidence="1">Multi-pass membrane protein</topology>
    </subcellularLocation>
</comment>
<dbReference type="Gene3D" id="2.130.10.10">
    <property type="entry name" value="YVTN repeat-like/Quinoprotein amine dehydrogenase"/>
    <property type="match status" value="1"/>
</dbReference>
<evidence type="ECO:0000256" key="1">
    <source>
        <dbReference type="ARBA" id="ARBA00004585"/>
    </source>
</evidence>
<keyword evidence="12" id="KW-1133">Transmembrane helix</keyword>
<dbReference type="InterPro" id="IPR056252">
    <property type="entry name" value="Alfy-like_Arm-like"/>
</dbReference>
<dbReference type="InterPro" id="IPR001841">
    <property type="entry name" value="Znf_RING"/>
</dbReference>
<dbReference type="InterPro" id="IPR011993">
    <property type="entry name" value="PH-like_dom_sf"/>
</dbReference>
<sequence>MEAIQGIPRDDLDLRLEVLMTVKKLFKLDSSSRDAFRREGGFVSLVSMIVALEGAFEEPEKYSRDDSINIEVVQEKTVLVLQTVFSVLAESMHQHEVNKHYFMKDVGYETVENAIALTGAFSQRYIAERIFGILFSFAVENETILDLFVTDQDKSKEQDINRHIKLTLENPNIFVVNPEIMPVVLRLQQIASAHVHLSQSVLCALLALSQGNTGNQVKMNRSGLILSLFQRLLSEKQEQQTEEGNIKETLVNITKNLMNMGISSNELRYIFKKFNISSVDSSAEYLLDLALHGASGSRWPGFIQFNNPTACLEIPQLVDFPPPNPGYTLLFWLHIEKQNDSSSLSLFSIWNDQQLTFRVFIDAKSKMLLIQSSYSKQPILFKSFEFQVGYWYHLVLVHNRSRLASRLSSISMYVNGIFIEKVSCPYIPQSTTSFPLRAAIGCTSAQANASKNYHLIWNLGPTYLILDTIEKETINMYFNMGPRYKSLFQDSLEQFQTYEATTTLYLTLRNMSKGRRSNSSDKQLLISILGGSAFQSIPENKFVFAFFANNALSEGIHSGLALTGISTATQQKVVSEISNSRMILNSAVPKLDIAVYRPKSMGYLVGEPVVAYPFGLDESIWKIGGCAVALKLIEHSQTSKTLCKSIAFLLETIRFSWRNSADMERCHGYEILAYLLKQKRDLITLELFELLLVFIGKDVKNLENSIINNPLAYRYVVLNFEIWKKTSLDVQKAHLEQFILFLNNSKLRSFNVKRLSKSHLVKKLLLAFRMSIYAKELVPHVVHALKAVMLSNWDTEGIRAVATFLASTVAQGSTGISKTSRARSDSTYSTSSSITLDEEPLPSVDIIMDAREATKMTKNAQMCNIVLEMLHDILCDKSIGSEYINRFASTITNKWPLLFFTSNTNPFTVLLAIRILARLCVSQGTTYINKFRSMSEGLLVMRKLLPAYWNMPQLHETLVLIMMGIDVGDYPLQKYSGINNLRRCLQTNKDSKVIVPEILPIIADLWDEARKAAGLPKLSTFPPIPSKLARMRSNSTVTQMAKANDGKDASKATIKQTVDDFIRLFDELYDKRPFFKEACNKQEALDCFVQVLFLNICQANSMSAEEELSLKDVILANVETDQSTPISALSSPADGIYPYDRLNSATADSAASVDSASMSPGRIIKRGGTSALTTKTSPHVSRRTQAFMPRLRSASWSQFNYLKSTKSLQEPVADPLLDFIVKICVQSIFDSTDRSLNGLSLVMAAFPPSTHDQQLYFESHLMTHIAQNIKSKFQLDEDVISDQRILVNVVKFAQTAADAAIQGRFKDGGTEQTYDLLATILEMLQFEEYNYNANDSLMIGFYRSFNRMILARVSELEYGDDSTKITTFLDYCIHHQKVILSAKNTDMEFLKCFCYHLYYYLQSSDSQIKDAAASIWKLLVLQKPEGIASLFNARMKGFECEDLSSGFRQMLEMDLESFYTWLDSRKVELNMLFNEYICKSWENFIIQEQKNSKEMLKNYVARRINKLRRIQRREAHERDIINEYTTKTLSWSQEIQEVETNRFVKALQDFDGHENFIHSEWVRISEDLIRERAIWGPEKATDLNWRLDNTEGPNRMRKRLRYISNDSHLPYLPKQAHRSKLSTLKAPVRSKPTKRTTTKVSKELNGAENTKEATNNDEDNLIEKRLSHDEENEDEELSYEEDKSRKVLRLLDQGDMVQDVYNVSNIAGLDACEGLLLLCKNNIYLIDNFFQRSDGEVVELWDVPKEERDQYLLLIERAAGMGTEQSENTPGDHACRKWAATDLRDVFKRRFLFRDVALEIFFKDGQNALFTVALSERDELYSKLVERVEIHEESDSTIFRSDMDNIPSLSNTFRLSSLFGTSTLNDLVQRWERREISNFQYLMYLNAIAGRSYNDITQYPVFPWILADYTSEELDLTNPKTFRDLTKPMGAQTEERRREFEDRYRQWGETGDPTPAFHYGTHYSSAMIVCSFLIRLEPFTQHYLKLQGGTFDHADRLFDSIGKAWDSASEKNMGDVRELIPEFFYLPEFLTNVNKFNFGVKQGSGEAIDSVVLPPWAHGDPKIFIQKHREALESDYVSANLHHWIDLVFGFKQQGQAAIDSLNVFHYVSYEGAVDLDTITDIVEKTATIGMINNFGQTPRQLFRKPHLSRNTPVSDPISLGYYVFQDHLDKLIQSVAPLRDIKQQIEKIGLYNEKLGVTYCQQLLVPSDGSRYIEWGFSDSSLRLYSTETGKLLNVFESMHVGCISTAYFTDSSTLITGGTDGLVCIWKVKYQKSVSFTLSECLKGHTDVVTTITASRSYSVIVTGSEDKTAIIWDLSTKKYIQSLRGHENKVEHISVNDNSGDIMTCSAHTVRIWTINGDLYMTKSACPSSESILSCIFYEQKLTEWNTRDLIITGHRKGIVKFWLKQIETDLKTGQQKWSLTLAHQIRHESRIDGNLDNSDIVDLAISSSKKTLFTGNRHGKVYAFVLPDTTDSFHFLREDRYKECLTCRKTFSVLGIYCSGCMSNQPLTCPDKSAKFSKMEFMSALGSQEDAYRPSLFELVAQDKLKELLQPAIQYILAIYAQRYPRLLLRIVNNHEEFYAIMMLLIERHYLKEWSGSFAENFYGLKRISSASVTNFASPINSKTPSLSTKDINKSLLVLVGLPYIKCKLDLFYQQVASPSNSILGDDDEQHEIENEELEDNNTKPSRKLAIRLKRLFKKVYPIINFIYHVSNLGYNIAYMFEKTRYYTPWLHLIGIEVKRMDMNDYRAYYEKTAKPVTQSISLKSPLKTMSAIVSKVIEYLKVLLPMSIFFFKFLEWWYSSEFSRSNTFSQGENDENTVPPPEKIKPHPNGTTVPNKPNTCPLCLNNPINNPTAMPSGYVFCYTCVYHYLQENGRCPVTWIRVSKDPKNLTKLYADAM</sequence>
<evidence type="ECO:0000256" key="10">
    <source>
        <dbReference type="ARBA" id="ARBA00022833"/>
    </source>
</evidence>
<dbReference type="CDD" id="cd01201">
    <property type="entry name" value="PH_BEACH"/>
    <property type="match status" value="1"/>
</dbReference>
<dbReference type="OrthoDB" id="26681at2759"/>
<dbReference type="PANTHER" id="PTHR46108:SF4">
    <property type="entry name" value="BLUE CHEESE"/>
    <property type="match status" value="1"/>
</dbReference>
<dbReference type="PANTHER" id="PTHR46108">
    <property type="entry name" value="BLUE CHEESE"/>
    <property type="match status" value="1"/>
</dbReference>
<keyword evidence="11" id="KW-0653">Protein transport</keyword>
<evidence type="ECO:0000259" key="18">
    <source>
        <dbReference type="PROSITE" id="PS51783"/>
    </source>
</evidence>
<dbReference type="InterPro" id="IPR019775">
    <property type="entry name" value="WD40_repeat_CS"/>
</dbReference>
<dbReference type="SUPFAM" id="SSF81837">
    <property type="entry name" value="BEACH domain"/>
    <property type="match status" value="1"/>
</dbReference>
<keyword evidence="14" id="KW-0576">Peroxisome</keyword>
<dbReference type="InterPro" id="IPR006845">
    <property type="entry name" value="Pex_N"/>
</dbReference>
<dbReference type="GO" id="GO:0016562">
    <property type="term" value="P:protein import into peroxisome matrix, receptor recycling"/>
    <property type="evidence" value="ECO:0007669"/>
    <property type="project" value="UniProtKB-ARBA"/>
</dbReference>
<dbReference type="PROSITE" id="PS51783">
    <property type="entry name" value="PH_BEACH"/>
    <property type="match status" value="1"/>
</dbReference>
<evidence type="ECO:0000256" key="7">
    <source>
        <dbReference type="ARBA" id="ARBA00022723"/>
    </source>
</evidence>
<dbReference type="InterPro" id="IPR000409">
    <property type="entry name" value="BEACH_dom"/>
</dbReference>
<dbReference type="InterPro" id="IPR001680">
    <property type="entry name" value="WD40_rpt"/>
</dbReference>
<dbReference type="SMART" id="SM00320">
    <property type="entry name" value="WD40"/>
    <property type="match status" value="4"/>
</dbReference>
<dbReference type="GO" id="GO:0016567">
    <property type="term" value="P:protein ubiquitination"/>
    <property type="evidence" value="ECO:0007669"/>
    <property type="project" value="UniProtKB-ARBA"/>
</dbReference>
<dbReference type="InterPro" id="IPR016024">
    <property type="entry name" value="ARM-type_fold"/>
</dbReference>
<dbReference type="SUPFAM" id="SSF48371">
    <property type="entry name" value="ARM repeat"/>
    <property type="match status" value="1"/>
</dbReference>
<dbReference type="GO" id="GO:0008270">
    <property type="term" value="F:zinc ion binding"/>
    <property type="evidence" value="ECO:0007669"/>
    <property type="project" value="UniProtKB-KW"/>
</dbReference>
<evidence type="ECO:0000256" key="3">
    <source>
        <dbReference type="ARBA" id="ARBA00008704"/>
    </source>
</evidence>
<accession>A0A9P6XBD6</accession>
<dbReference type="InterPro" id="IPR031570">
    <property type="entry name" value="NBEA/BDCP_DUF4704"/>
</dbReference>
<keyword evidence="7" id="KW-0479">Metal-binding</keyword>
<keyword evidence="9" id="KW-0863">Zinc-finger</keyword>
<evidence type="ECO:0000256" key="6">
    <source>
        <dbReference type="ARBA" id="ARBA00022692"/>
    </source>
</evidence>
<feature type="region of interest" description="Disordered" evidence="16">
    <location>
        <begin position="2813"/>
        <end position="2836"/>
    </location>
</feature>
<reference evidence="19" key="1">
    <citation type="journal article" date="2020" name="Microb. Genom.">
        <title>Genetic diversity of clinical and environmental Mucorales isolates obtained from an investigation of mucormycosis cases among solid organ transplant recipients.</title>
        <authorList>
            <person name="Nguyen M.H."/>
            <person name="Kaul D."/>
            <person name="Muto C."/>
            <person name="Cheng S.J."/>
            <person name="Richter R.A."/>
            <person name="Bruno V.M."/>
            <person name="Liu G."/>
            <person name="Beyhan S."/>
            <person name="Sundermann A.J."/>
            <person name="Mounaud S."/>
            <person name="Pasculle A.W."/>
            <person name="Nierman W.C."/>
            <person name="Driscoll E."/>
            <person name="Cumbie R."/>
            <person name="Clancy C.J."/>
            <person name="Dupont C.L."/>
        </authorList>
    </citation>
    <scope>NUCLEOTIDE SEQUENCE</scope>
    <source>
        <strain evidence="19">GL11</strain>
    </source>
</reference>
<keyword evidence="13" id="KW-0472">Membrane</keyword>
<dbReference type="SUPFAM" id="SSF49899">
    <property type="entry name" value="Concanavalin A-like lectins/glucanases"/>
    <property type="match status" value="1"/>
</dbReference>
<dbReference type="InterPro" id="IPR013083">
    <property type="entry name" value="Znf_RING/FYVE/PHD"/>
</dbReference>
<dbReference type="Pfam" id="PF14844">
    <property type="entry name" value="PH_BEACH"/>
    <property type="match status" value="1"/>
</dbReference>
<dbReference type="InterPro" id="IPR036322">
    <property type="entry name" value="WD40_repeat_dom_sf"/>
</dbReference>
<proteinExistence type="inferred from homology"/>
<dbReference type="InterPro" id="IPR036372">
    <property type="entry name" value="BEACH_dom_sf"/>
</dbReference>
<evidence type="ECO:0000256" key="8">
    <source>
        <dbReference type="ARBA" id="ARBA00022737"/>
    </source>
</evidence>
<feature type="domain" description="BEACH-type PH" evidence="18">
    <location>
        <begin position="1692"/>
        <end position="1825"/>
    </location>
</feature>
<evidence type="ECO:0000256" key="4">
    <source>
        <dbReference type="ARBA" id="ARBA00022448"/>
    </source>
</evidence>
<evidence type="ECO:0000256" key="15">
    <source>
        <dbReference type="PROSITE-ProRule" id="PRU00221"/>
    </source>
</evidence>
<organism evidence="19 20">
    <name type="scientific">Rhizopus oryzae</name>
    <name type="common">Mucormycosis agent</name>
    <name type="synonym">Rhizopus arrhizus var. delemar</name>
    <dbReference type="NCBI Taxonomy" id="64495"/>
    <lineage>
        <taxon>Eukaryota</taxon>
        <taxon>Fungi</taxon>
        <taxon>Fungi incertae sedis</taxon>
        <taxon>Mucoromycota</taxon>
        <taxon>Mucoromycotina</taxon>
        <taxon>Mucoromycetes</taxon>
        <taxon>Mucorales</taxon>
        <taxon>Mucorineae</taxon>
        <taxon>Rhizopodaceae</taxon>
        <taxon>Rhizopus</taxon>
    </lineage>
</organism>
<evidence type="ECO:0000259" key="17">
    <source>
        <dbReference type="PROSITE" id="PS50197"/>
    </source>
</evidence>
<dbReference type="InterPro" id="IPR023362">
    <property type="entry name" value="PH-BEACH_dom"/>
</dbReference>
<evidence type="ECO:0000313" key="20">
    <source>
        <dbReference type="Proteomes" id="UP000716291"/>
    </source>
</evidence>
<comment type="caution">
    <text evidence="19">The sequence shown here is derived from an EMBL/GenBank/DDBJ whole genome shotgun (WGS) entry which is preliminary data.</text>
</comment>
<dbReference type="InterPro" id="IPR051944">
    <property type="entry name" value="BEACH_domain_protein"/>
</dbReference>
<evidence type="ECO:0000256" key="13">
    <source>
        <dbReference type="ARBA" id="ARBA00023136"/>
    </source>
</evidence>
<dbReference type="SMART" id="SM01026">
    <property type="entry name" value="Beach"/>
    <property type="match status" value="1"/>
</dbReference>
<dbReference type="PROSITE" id="PS50082">
    <property type="entry name" value="WD_REPEATS_2"/>
    <property type="match status" value="1"/>
</dbReference>
<dbReference type="PROSITE" id="PS50197">
    <property type="entry name" value="BEACH"/>
    <property type="match status" value="1"/>
</dbReference>
<dbReference type="Gene3D" id="2.60.120.200">
    <property type="match status" value="1"/>
</dbReference>
<keyword evidence="4" id="KW-0813">Transport</keyword>
<evidence type="ECO:0000313" key="19">
    <source>
        <dbReference type="EMBL" id="KAG1309766.1"/>
    </source>
</evidence>
<dbReference type="Gene3D" id="1.10.1540.10">
    <property type="entry name" value="BEACH domain"/>
    <property type="match status" value="1"/>
</dbReference>
<dbReference type="PROSITE" id="PS00678">
    <property type="entry name" value="WD_REPEATS_1"/>
    <property type="match status" value="1"/>
</dbReference>
<dbReference type="SUPFAM" id="SSF50978">
    <property type="entry name" value="WD40 repeat-like"/>
    <property type="match status" value="1"/>
</dbReference>
<keyword evidence="5 15" id="KW-0853">WD repeat</keyword>
<dbReference type="Pfam" id="PF02138">
    <property type="entry name" value="Beach"/>
    <property type="match status" value="1"/>
</dbReference>
<dbReference type="GO" id="GO:0005778">
    <property type="term" value="C:peroxisomal membrane"/>
    <property type="evidence" value="ECO:0007669"/>
    <property type="project" value="UniProtKB-SubCell"/>
</dbReference>
<comment type="pathway">
    <text evidence="2">Protein modification; protein ubiquitination.</text>
</comment>
<dbReference type="PROSITE" id="PS50294">
    <property type="entry name" value="WD_REPEATS_REGION"/>
    <property type="match status" value="1"/>
</dbReference>
<dbReference type="SUPFAM" id="SSF50729">
    <property type="entry name" value="PH domain-like"/>
    <property type="match status" value="1"/>
</dbReference>
<evidence type="ECO:0000256" key="5">
    <source>
        <dbReference type="ARBA" id="ARBA00022574"/>
    </source>
</evidence>
<feature type="region of interest" description="Disordered" evidence="16">
    <location>
        <begin position="1614"/>
        <end position="1682"/>
    </location>
</feature>
<feature type="repeat" description="WD" evidence="15">
    <location>
        <begin position="2284"/>
        <end position="2325"/>
    </location>
</feature>
<dbReference type="CDD" id="cd16451">
    <property type="entry name" value="mRING_PEX12"/>
    <property type="match status" value="1"/>
</dbReference>
<name>A0A9P6XBD6_RHIOR</name>
<comment type="similarity">
    <text evidence="3">Belongs to the pex2/pex10/pex12 family.</text>
</comment>
<keyword evidence="8" id="KW-0677">Repeat</keyword>
<evidence type="ECO:0000256" key="11">
    <source>
        <dbReference type="ARBA" id="ARBA00022927"/>
    </source>
</evidence>
<dbReference type="CDD" id="cd06071">
    <property type="entry name" value="Beach"/>
    <property type="match status" value="1"/>
</dbReference>
<dbReference type="FunFam" id="1.10.1540.10:FF:000002">
    <property type="entry name" value="WD repeat and FYVE domain containing 3"/>
    <property type="match status" value="1"/>
</dbReference>
<feature type="compositionally biased region" description="Acidic residues" evidence="16">
    <location>
        <begin position="1670"/>
        <end position="1679"/>
    </location>
</feature>
<dbReference type="Pfam" id="PF00400">
    <property type="entry name" value="WD40"/>
    <property type="match status" value="3"/>
</dbReference>
<evidence type="ECO:0000256" key="2">
    <source>
        <dbReference type="ARBA" id="ARBA00004906"/>
    </source>
</evidence>
<evidence type="ECO:0000256" key="14">
    <source>
        <dbReference type="ARBA" id="ARBA00023140"/>
    </source>
</evidence>
<dbReference type="SMART" id="SM00184">
    <property type="entry name" value="RING"/>
    <property type="match status" value="1"/>
</dbReference>
<dbReference type="Gene3D" id="3.30.40.10">
    <property type="entry name" value="Zinc/RING finger domain, C3HC4 (zinc finger)"/>
    <property type="match status" value="1"/>
</dbReference>
<dbReference type="Gene3D" id="2.30.29.30">
    <property type="entry name" value="Pleckstrin-homology domain (PH domain)/Phosphotyrosine-binding domain (PTB)"/>
    <property type="match status" value="1"/>
</dbReference>
<evidence type="ECO:0008006" key="21">
    <source>
        <dbReference type="Google" id="ProtNLM"/>
    </source>
</evidence>
<evidence type="ECO:0000256" key="12">
    <source>
        <dbReference type="ARBA" id="ARBA00022989"/>
    </source>
</evidence>
<gene>
    <name evidence="19" type="ORF">G6F64_005062</name>
</gene>